<dbReference type="EMBL" id="JBFMVT010000002">
    <property type="protein sequence ID" value="MEW7311566.1"/>
    <property type="molecule type" value="Genomic_DNA"/>
</dbReference>
<keyword evidence="1" id="KW-0175">Coiled coil</keyword>
<feature type="coiled-coil region" evidence="1">
    <location>
        <begin position="130"/>
        <end position="182"/>
    </location>
</feature>
<evidence type="ECO:0000259" key="2">
    <source>
        <dbReference type="PROSITE" id="PS50883"/>
    </source>
</evidence>
<accession>A0ABV3NPW0</accession>
<dbReference type="CDD" id="cd01948">
    <property type="entry name" value="EAL"/>
    <property type="match status" value="1"/>
</dbReference>
<dbReference type="Pfam" id="PF00563">
    <property type="entry name" value="EAL"/>
    <property type="match status" value="1"/>
</dbReference>
<organism evidence="3 4">
    <name type="scientific">Buttiauxella gaviniae</name>
    <dbReference type="NCBI Taxonomy" id="82990"/>
    <lineage>
        <taxon>Bacteria</taxon>
        <taxon>Pseudomonadati</taxon>
        <taxon>Pseudomonadota</taxon>
        <taxon>Gammaproteobacteria</taxon>
        <taxon>Enterobacterales</taxon>
        <taxon>Enterobacteriaceae</taxon>
        <taxon>Buttiauxella</taxon>
    </lineage>
</organism>
<dbReference type="PANTHER" id="PTHR33121">
    <property type="entry name" value="CYCLIC DI-GMP PHOSPHODIESTERASE PDEF"/>
    <property type="match status" value="1"/>
</dbReference>
<dbReference type="SMART" id="SM00052">
    <property type="entry name" value="EAL"/>
    <property type="match status" value="1"/>
</dbReference>
<evidence type="ECO:0000256" key="1">
    <source>
        <dbReference type="SAM" id="Coils"/>
    </source>
</evidence>
<reference evidence="3 4" key="1">
    <citation type="submission" date="2024-07" db="EMBL/GenBank/DDBJ databases">
        <authorList>
            <person name="Wang L."/>
        </authorList>
    </citation>
    <scope>NUCLEOTIDE SEQUENCE [LARGE SCALE GENOMIC DNA]</scope>
    <source>
        <strain evidence="3 4">WL359</strain>
    </source>
</reference>
<evidence type="ECO:0000313" key="4">
    <source>
        <dbReference type="Proteomes" id="UP001555342"/>
    </source>
</evidence>
<sequence length="248" mass="28137">MSSTIILKKITHLNFSSVVDFFVQPIFNLSTFQCVGAEVLLRGVHRHSIIKPTEFLQQLEENEGIINVGKYIVGKAFEFMQHDVLPKKPDFFLTINLAPHQLNDESFSEYIIQLQSEYGIPAASVIFEITRSAEELAQSGEENIQRLRNAGFSFAWDDIGTLDDVQNKMAQAECEFIKLDRECLRNGNSEKTYEIICEAQKSNAAIIAEGVETMGQTSMLLKHNVVLAQGFLFSRPIKKLDFLQNYIH</sequence>
<name>A0ABV3NPW0_9ENTR</name>
<keyword evidence="4" id="KW-1185">Reference proteome</keyword>
<dbReference type="RefSeq" id="WP_367593904.1">
    <property type="nucleotide sequence ID" value="NZ_JBFMVT010000002.1"/>
</dbReference>
<dbReference type="Gene3D" id="3.20.20.450">
    <property type="entry name" value="EAL domain"/>
    <property type="match status" value="1"/>
</dbReference>
<dbReference type="InterPro" id="IPR035919">
    <property type="entry name" value="EAL_sf"/>
</dbReference>
<dbReference type="InterPro" id="IPR001633">
    <property type="entry name" value="EAL_dom"/>
</dbReference>
<dbReference type="Proteomes" id="UP001555342">
    <property type="component" value="Unassembled WGS sequence"/>
</dbReference>
<protein>
    <submittedName>
        <fullName evidence="3">EAL domain-containing protein</fullName>
    </submittedName>
</protein>
<dbReference type="PROSITE" id="PS50883">
    <property type="entry name" value="EAL"/>
    <property type="match status" value="1"/>
</dbReference>
<proteinExistence type="predicted"/>
<dbReference type="SUPFAM" id="SSF141868">
    <property type="entry name" value="EAL domain-like"/>
    <property type="match status" value="1"/>
</dbReference>
<comment type="caution">
    <text evidence="3">The sequence shown here is derived from an EMBL/GenBank/DDBJ whole genome shotgun (WGS) entry which is preliminary data.</text>
</comment>
<dbReference type="PANTHER" id="PTHR33121:SF79">
    <property type="entry name" value="CYCLIC DI-GMP PHOSPHODIESTERASE PDED-RELATED"/>
    <property type="match status" value="1"/>
</dbReference>
<evidence type="ECO:0000313" key="3">
    <source>
        <dbReference type="EMBL" id="MEW7311566.1"/>
    </source>
</evidence>
<feature type="domain" description="EAL" evidence="2">
    <location>
        <begin position="1"/>
        <end position="248"/>
    </location>
</feature>
<dbReference type="InterPro" id="IPR050706">
    <property type="entry name" value="Cyclic-di-GMP_PDE-like"/>
</dbReference>
<gene>
    <name evidence="3" type="ORF">AB1E22_02325</name>
</gene>